<feature type="transmembrane region" description="Helical" evidence="1">
    <location>
        <begin position="20"/>
        <end position="37"/>
    </location>
</feature>
<evidence type="ECO:0000313" key="2">
    <source>
        <dbReference type="EMBL" id="GHD28213.1"/>
    </source>
</evidence>
<dbReference type="Pfam" id="PF19578">
    <property type="entry name" value="DUF6090"/>
    <property type="match status" value="1"/>
</dbReference>
<name>A0A918XEJ6_9GAMM</name>
<gene>
    <name evidence="2" type="ORF">GCM10007053_07390</name>
</gene>
<comment type="caution">
    <text evidence="2">The sequence shown here is derived from an EMBL/GenBank/DDBJ whole genome shotgun (WGS) entry which is preliminary data.</text>
</comment>
<keyword evidence="1" id="KW-1133">Transmembrane helix</keyword>
<dbReference type="AlphaFoldDB" id="A0A918XEJ6"/>
<proteinExistence type="predicted"/>
<sequence length="251" mass="27983">MVVRRLLNNSLRVGIRQSLAYALGEVVLIVVGILLALQIDQWSQARIDEQKEREYLHLILADLEADLASIDNDLNFNADKVAKIVTLTEMLADTDEPFYGLDDNRVAQLMPTISSFTEHRPRAVSFRNMVSAESIALLQDPVLRTDLTDYYGDDAANVRTQERAARLSRDFSSYMLLGAIQGGDTDLFLSGQAIDLPLSITRADMMRTDPETYARISELHIITASLIQMLETERGVAVGLVDRIVAELSGR</sequence>
<keyword evidence="1" id="KW-0812">Transmembrane</keyword>
<reference evidence="2" key="2">
    <citation type="submission" date="2020-09" db="EMBL/GenBank/DDBJ databases">
        <authorList>
            <person name="Sun Q."/>
            <person name="Kim S."/>
        </authorList>
    </citation>
    <scope>NUCLEOTIDE SEQUENCE</scope>
    <source>
        <strain evidence="2">KCTC 23430</strain>
    </source>
</reference>
<keyword evidence="3" id="KW-1185">Reference proteome</keyword>
<accession>A0A918XEJ6</accession>
<reference evidence="2" key="1">
    <citation type="journal article" date="2014" name="Int. J. Syst. Evol. Microbiol.">
        <title>Complete genome sequence of Corynebacterium casei LMG S-19264T (=DSM 44701T), isolated from a smear-ripened cheese.</title>
        <authorList>
            <consortium name="US DOE Joint Genome Institute (JGI-PGF)"/>
            <person name="Walter F."/>
            <person name="Albersmeier A."/>
            <person name="Kalinowski J."/>
            <person name="Ruckert C."/>
        </authorList>
    </citation>
    <scope>NUCLEOTIDE SEQUENCE</scope>
    <source>
        <strain evidence="2">KCTC 23430</strain>
    </source>
</reference>
<evidence type="ECO:0000313" key="3">
    <source>
        <dbReference type="Proteomes" id="UP000644693"/>
    </source>
</evidence>
<keyword evidence="1" id="KW-0472">Membrane</keyword>
<evidence type="ECO:0000256" key="1">
    <source>
        <dbReference type="SAM" id="Phobius"/>
    </source>
</evidence>
<organism evidence="2 3">
    <name type="scientific">Parahalioglobus pacificus</name>
    <dbReference type="NCBI Taxonomy" id="930806"/>
    <lineage>
        <taxon>Bacteria</taxon>
        <taxon>Pseudomonadati</taxon>
        <taxon>Pseudomonadota</taxon>
        <taxon>Gammaproteobacteria</taxon>
        <taxon>Cellvibrionales</taxon>
        <taxon>Halieaceae</taxon>
        <taxon>Parahalioglobus</taxon>
    </lineage>
</organism>
<protein>
    <submittedName>
        <fullName evidence="2">Uncharacterized protein</fullName>
    </submittedName>
</protein>
<dbReference type="Proteomes" id="UP000644693">
    <property type="component" value="Unassembled WGS sequence"/>
</dbReference>
<dbReference type="InterPro" id="IPR045749">
    <property type="entry name" value="DUF6090"/>
</dbReference>
<dbReference type="EMBL" id="BMYM01000001">
    <property type="protein sequence ID" value="GHD28213.1"/>
    <property type="molecule type" value="Genomic_DNA"/>
</dbReference>